<feature type="region of interest" description="Disordered" evidence="1">
    <location>
        <begin position="144"/>
        <end position="179"/>
    </location>
</feature>
<dbReference type="EMBL" id="JRVJ01000014">
    <property type="protein sequence ID" value="KGM18392.1"/>
    <property type="molecule type" value="Genomic_DNA"/>
</dbReference>
<keyword evidence="3" id="KW-1185">Reference proteome</keyword>
<name>A0A0A2DKV9_9CORY</name>
<evidence type="ECO:0000256" key="1">
    <source>
        <dbReference type="SAM" id="MobiDB-lite"/>
    </source>
</evidence>
<organism evidence="2 3">
    <name type="scientific">Corynebacterium auriscanis</name>
    <dbReference type="NCBI Taxonomy" id="99807"/>
    <lineage>
        <taxon>Bacteria</taxon>
        <taxon>Bacillati</taxon>
        <taxon>Actinomycetota</taxon>
        <taxon>Actinomycetes</taxon>
        <taxon>Mycobacteriales</taxon>
        <taxon>Corynebacteriaceae</taxon>
        <taxon>Corynebacterium</taxon>
    </lineage>
</organism>
<reference evidence="2 3" key="1">
    <citation type="submission" date="2014-10" db="EMBL/GenBank/DDBJ databases">
        <title>Whole Genome sequence of Corynebacterium auriscanis strain CIP 106629.</title>
        <authorList>
            <person name="Hassan S.S."/>
            <person name="Jamal S.B."/>
            <person name="Tiwari S."/>
            <person name="Oliveira L.D.C."/>
            <person name="Souza F."/>
            <person name="Mariano D.C."/>
            <person name="Almeida S."/>
            <person name="Dorella F."/>
            <person name="Pereira F."/>
            <person name="Carvalho A."/>
            <person name="Leal C.A."/>
            <person name="Soares S.D.C."/>
            <person name="Figueiredo H.C."/>
            <person name="Silva A."/>
            <person name="Azevedo V.A."/>
        </authorList>
    </citation>
    <scope>NUCLEOTIDE SEQUENCE [LARGE SCALE GENOMIC DNA]</scope>
    <source>
        <strain evidence="2 3">CIP 106629</strain>
    </source>
</reference>
<dbReference type="InterPro" id="IPR003772">
    <property type="entry name" value="YceD"/>
</dbReference>
<accession>A0A0A2DKV9</accession>
<dbReference type="AlphaFoldDB" id="A0A0A2DKV9"/>
<comment type="caution">
    <text evidence="2">The sequence shown here is derived from an EMBL/GenBank/DDBJ whole genome shotgun (WGS) entry which is preliminary data.</text>
</comment>
<dbReference type="Pfam" id="PF02620">
    <property type="entry name" value="YceD"/>
    <property type="match status" value="1"/>
</dbReference>
<dbReference type="Proteomes" id="UP000030145">
    <property type="component" value="Unassembled WGS sequence"/>
</dbReference>
<evidence type="ECO:0008006" key="4">
    <source>
        <dbReference type="Google" id="ProtNLM"/>
    </source>
</evidence>
<protein>
    <recommendedName>
        <fullName evidence="4">DNA-binding protein</fullName>
    </recommendedName>
</protein>
<proteinExistence type="predicted"/>
<dbReference type="RefSeq" id="WP_035115026.1">
    <property type="nucleotide sequence ID" value="NZ_CP047046.1"/>
</dbReference>
<dbReference type="GeneID" id="300553022"/>
<feature type="compositionally biased region" description="Acidic residues" evidence="1">
    <location>
        <begin position="144"/>
        <end position="159"/>
    </location>
</feature>
<feature type="compositionally biased region" description="Basic and acidic residues" evidence="1">
    <location>
        <begin position="160"/>
        <end position="179"/>
    </location>
</feature>
<evidence type="ECO:0000313" key="2">
    <source>
        <dbReference type="EMBL" id="KGM18392.1"/>
    </source>
</evidence>
<evidence type="ECO:0000313" key="3">
    <source>
        <dbReference type="Proteomes" id="UP000030145"/>
    </source>
</evidence>
<sequence length="179" mass="19680">MSNPFILDVQDIPTGLTEPVDTSGPSPVRWGGNMLAVEEGQPVEVHGTLSNLGEAVMVRATVTGEARGKCGRCLQEINTEFNYDISEVFGFSPEFIRGDAVDDEEDEPMLVEDNSVDITQLVLDEAGLNVPFNPTCEFYDLDCNEETPEPDGVVEELEQEEKPDPRWAGLEKFKLGEGN</sequence>
<gene>
    <name evidence="2" type="ORF">MA47_07865</name>
</gene>